<name>A0A8X8HA44_9RHOB</name>
<reference evidence="2" key="1">
    <citation type="submission" date="2020-05" db="EMBL/GenBank/DDBJ databases">
        <title>Fertoebacter nigrum gen. nov., sp. nov., a new member of the family Rhodobacteraceae.</title>
        <authorList>
            <person name="Szuroczki S."/>
            <person name="Abbaszade G."/>
            <person name="Buni D."/>
            <person name="Schumann P."/>
            <person name="Toth E."/>
        </authorList>
    </citation>
    <scope>NUCLEOTIDE SEQUENCE</scope>
    <source>
        <strain evidence="2">RG-N-1a</strain>
    </source>
</reference>
<evidence type="ECO:0000313" key="2">
    <source>
        <dbReference type="EMBL" id="NUB46531.1"/>
    </source>
</evidence>
<comment type="caution">
    <text evidence="2">The sequence shown here is derived from an EMBL/GenBank/DDBJ whole genome shotgun (WGS) entry which is preliminary data.</text>
</comment>
<gene>
    <name evidence="2" type="ORF">GEU84_019230</name>
</gene>
<feature type="region of interest" description="Disordered" evidence="1">
    <location>
        <begin position="480"/>
        <end position="513"/>
    </location>
</feature>
<evidence type="ECO:0000313" key="3">
    <source>
        <dbReference type="Proteomes" id="UP000484076"/>
    </source>
</evidence>
<accession>A0A8X8HA44</accession>
<organism evidence="2 3">
    <name type="scientific">Fertoeibacter niger</name>
    <dbReference type="NCBI Taxonomy" id="2656921"/>
    <lineage>
        <taxon>Bacteria</taxon>
        <taxon>Pseudomonadati</taxon>
        <taxon>Pseudomonadota</taxon>
        <taxon>Alphaproteobacteria</taxon>
        <taxon>Rhodobacterales</taxon>
        <taxon>Paracoccaceae</taxon>
        <taxon>Fertoeibacter</taxon>
    </lineage>
</organism>
<dbReference type="AlphaFoldDB" id="A0A8X8HA44"/>
<protein>
    <submittedName>
        <fullName evidence="2">Uncharacterized protein</fullName>
    </submittedName>
</protein>
<dbReference type="EMBL" id="WHUT02000016">
    <property type="protein sequence ID" value="NUB46531.1"/>
    <property type="molecule type" value="Genomic_DNA"/>
</dbReference>
<sequence>MPDDPPFTTAPRLTGVLIRVENGDVVAADATGLTLRLPDQVLADLRLRLGGPGDAPTPDPAAILGDIDAWNLRADGAWWHFTARLAPGGTARGYRRAIAGGDILADAPGPLYALLRLGGARAAGFNDGPAAFAQHVLAPGDDIGAVGLEGTGAVSATAALQQIPHRSRDALIADTLLGWRHEAMRGLPLFMVRAETDGSADIAALGQGLAWANFRAALDSLVAAAAALGKCPRVLAVSLDYGLEDQTSTAAGFAEGMRALMRQIIRDLGARGLTRPVFLIPAEAGTHWLTDHPAIRALADLARGEDALHVTLPAPGYMFAQTRHGRPTAGARARMAAMDAHAIVSLSQHEPWFCPLLLLAESEGATIRVTARAMGDLVIEDAFGTGPACGFHLTGTATPCRVTGASLAPDDPQALLLTCDAAPEAAAGQPAPLLHYAHGAAPGPGPGGHPANRGALRDTWAAPCAGGPLHRWALPAVLPVHRGGPPAPQADAVPNRKEARKRARRQERQDLGL</sequence>
<proteinExistence type="predicted"/>
<dbReference type="Proteomes" id="UP000484076">
    <property type="component" value="Unassembled WGS sequence"/>
</dbReference>
<dbReference type="RefSeq" id="WP_152828524.1">
    <property type="nucleotide sequence ID" value="NZ_WHUT02000016.1"/>
</dbReference>
<keyword evidence="3" id="KW-1185">Reference proteome</keyword>
<evidence type="ECO:0000256" key="1">
    <source>
        <dbReference type="SAM" id="MobiDB-lite"/>
    </source>
</evidence>